<dbReference type="GO" id="GO:0003676">
    <property type="term" value="F:nucleic acid binding"/>
    <property type="evidence" value="ECO:0007669"/>
    <property type="project" value="InterPro"/>
</dbReference>
<dbReference type="PROSITE" id="PS51192">
    <property type="entry name" value="HELICASE_ATP_BIND_1"/>
    <property type="match status" value="1"/>
</dbReference>
<dbReference type="HOGENOM" id="CLU_001832_5_6_6"/>
<dbReference type="EMBL" id="AAQH01000009">
    <property type="protein sequence ID" value="EAT12183.1"/>
    <property type="molecule type" value="Genomic_DNA"/>
</dbReference>
<dbReference type="CDD" id="cd17990">
    <property type="entry name" value="DEXHc_HrpB"/>
    <property type="match status" value="1"/>
</dbReference>
<dbReference type="InterPro" id="IPR013689">
    <property type="entry name" value="RNA_helicase_ATP-dep_HrpB_C"/>
</dbReference>
<dbReference type="Gene3D" id="3.40.50.300">
    <property type="entry name" value="P-loop containing nucleotide triphosphate hydrolases"/>
    <property type="match status" value="2"/>
</dbReference>
<dbReference type="GO" id="GO:0005524">
    <property type="term" value="F:ATP binding"/>
    <property type="evidence" value="ECO:0007669"/>
    <property type="project" value="UniProtKB-KW"/>
</dbReference>
<dbReference type="InterPro" id="IPR049614">
    <property type="entry name" value="HrpB_DEXH"/>
</dbReference>
<dbReference type="PIRSF" id="PIRSF005496">
    <property type="entry name" value="ATP_hel_hrpB"/>
    <property type="match status" value="1"/>
</dbReference>
<dbReference type="SMART" id="SM00487">
    <property type="entry name" value="DEXDc"/>
    <property type="match status" value="1"/>
</dbReference>
<dbReference type="InterPro" id="IPR048333">
    <property type="entry name" value="HA2_WH"/>
</dbReference>
<evidence type="ECO:0000259" key="6">
    <source>
        <dbReference type="PROSITE" id="PS51192"/>
    </source>
</evidence>
<dbReference type="CDD" id="cd18791">
    <property type="entry name" value="SF2_C_RHA"/>
    <property type="match status" value="1"/>
</dbReference>
<dbReference type="Pfam" id="PF00271">
    <property type="entry name" value="Helicase_C"/>
    <property type="match status" value="1"/>
</dbReference>
<dbReference type="AlphaFoldDB" id="Q1N1U8"/>
<keyword evidence="4" id="KW-0067">ATP-binding</keyword>
<evidence type="ECO:0000313" key="8">
    <source>
        <dbReference type="EMBL" id="EAT12183.1"/>
    </source>
</evidence>
<keyword evidence="1" id="KW-0547">Nucleotide-binding</keyword>
<evidence type="ECO:0000256" key="5">
    <source>
        <dbReference type="SAM" id="MobiDB-lite"/>
    </source>
</evidence>
<keyword evidence="2" id="KW-0378">Hydrolase</keyword>
<feature type="domain" description="Helicase ATP-binding" evidence="6">
    <location>
        <begin position="14"/>
        <end position="178"/>
    </location>
</feature>
<evidence type="ECO:0000256" key="2">
    <source>
        <dbReference type="ARBA" id="ARBA00022801"/>
    </source>
</evidence>
<name>Q1N1U8_9GAMM</name>
<dbReference type="InterPro" id="IPR010225">
    <property type="entry name" value="HrpB"/>
</dbReference>
<dbReference type="GO" id="GO:0016787">
    <property type="term" value="F:hydrolase activity"/>
    <property type="evidence" value="ECO:0007669"/>
    <property type="project" value="UniProtKB-KW"/>
</dbReference>
<dbReference type="GO" id="GO:0004386">
    <property type="term" value="F:helicase activity"/>
    <property type="evidence" value="ECO:0007669"/>
    <property type="project" value="UniProtKB-KW"/>
</dbReference>
<evidence type="ECO:0000313" key="9">
    <source>
        <dbReference type="Proteomes" id="UP000004263"/>
    </source>
</evidence>
<comment type="caution">
    <text evidence="8">The sequence shown here is derived from an EMBL/GenBank/DDBJ whole genome shotgun (WGS) entry which is preliminary data.</text>
</comment>
<dbReference type="SMART" id="SM00490">
    <property type="entry name" value="HELICc"/>
    <property type="match status" value="1"/>
</dbReference>
<dbReference type="PANTHER" id="PTHR43519:SF1">
    <property type="entry name" value="ATP-DEPENDENT RNA HELICASE HRPB"/>
    <property type="match status" value="1"/>
</dbReference>
<dbReference type="STRING" id="207949.RED65_04135"/>
<proteinExistence type="predicted"/>
<evidence type="ECO:0000256" key="4">
    <source>
        <dbReference type="ARBA" id="ARBA00022840"/>
    </source>
</evidence>
<evidence type="ECO:0000259" key="7">
    <source>
        <dbReference type="PROSITE" id="PS51194"/>
    </source>
</evidence>
<dbReference type="Pfam" id="PF04408">
    <property type="entry name" value="WHD_HA2"/>
    <property type="match status" value="1"/>
</dbReference>
<dbReference type="PROSITE" id="PS51194">
    <property type="entry name" value="HELICASE_CTER"/>
    <property type="match status" value="1"/>
</dbReference>
<accession>Q1N1U8</accession>
<sequence length="824" mass="93419">MSAYPISSHIDDIAKSLANHGQVILAAPPGTGKSTVLPLSLMEQPWLAQGQIWLLEPRRLAAKQVAKRLSQQLSEPLGQSIGLITGEDAKTSNSNKVVVMTEGILTQKLIQENDINNCALIIFDEFHERNLATDLNLALIQQCREILREDLKCLIMSATLEIDRLSEALQAPLIEVNTKIHELDILYQIKNASDNLSQQVNRACQSLNQFKGDTLVFLPGLSEIQHVKSALIESGKNPDHIFILHSSTPQKQQQALFEDTDFEKIILASDIAKTSLTIPSITKVVDSGLERIARYNANTGMDELITIEASKATMLQRAGRAGRTQHGRVIRLGSEDQFSRRSAFSPIAIEQEDLSAFALALSTWGSTELSDYLLLNKPNSRNYDQALQLLHNLDALDERFRVTDHGKQLAMKGIHPRLSHMLHHFHDQPDMLSLACIIAALLTEGDFLQTPALNSDLQLRIELITEQLLHNKTHGGRLGRINQANLSRIIKRYKKLVKQFEHQTKQEIQWHDTDVGRVLAQAYPDRIAQQRGRGYRLQNGMGASIHTKDSAKHSDYMVIAATASSAYDNNQFIKLATAIEKQTIENEFAHHTSLDTHFLMKDKLFKVTTEKFGELILNTTTSPANPEDFKFYIRQEVIKNGIEYFDFNDSQQALLNKLNLAHSLFPDNYPSFADECLINSIDDWLLPFITDVHLCNMDYHNALLSRMDWSKQQAFKQDFPQEFTLPSGRTTQIHYEKDKAIVKAKLQECFGLTGIQKIAKNRLPLEFHLLSPAQRPLAQTKDFDFFWKEVYPEVRKENRGRYAKHPWPEDPLSAIASHKTKRHM</sequence>
<dbReference type="NCBIfam" id="TIGR01970">
    <property type="entry name" value="DEAH_box_HrpB"/>
    <property type="match status" value="1"/>
</dbReference>
<dbReference type="Pfam" id="PF08482">
    <property type="entry name" value="HrpB_C"/>
    <property type="match status" value="1"/>
</dbReference>
<evidence type="ECO:0000256" key="1">
    <source>
        <dbReference type="ARBA" id="ARBA00022741"/>
    </source>
</evidence>
<keyword evidence="3 8" id="KW-0347">Helicase</keyword>
<dbReference type="InterPro" id="IPR001650">
    <property type="entry name" value="Helicase_C-like"/>
</dbReference>
<protein>
    <submittedName>
        <fullName evidence="8">ATP-dependent helicase HrpB</fullName>
    </submittedName>
</protein>
<evidence type="ECO:0000256" key="3">
    <source>
        <dbReference type="ARBA" id="ARBA00022806"/>
    </source>
</evidence>
<dbReference type="InterPro" id="IPR011545">
    <property type="entry name" value="DEAD/DEAH_box_helicase_dom"/>
</dbReference>
<dbReference type="Pfam" id="PF00270">
    <property type="entry name" value="DEAD"/>
    <property type="match status" value="1"/>
</dbReference>
<dbReference type="InterPro" id="IPR027417">
    <property type="entry name" value="P-loop_NTPase"/>
</dbReference>
<gene>
    <name evidence="8" type="ORF">RED65_04135</name>
</gene>
<dbReference type="Gene3D" id="1.20.120.1080">
    <property type="match status" value="1"/>
</dbReference>
<dbReference type="InterPro" id="IPR007502">
    <property type="entry name" value="Helicase-assoc_dom"/>
</dbReference>
<dbReference type="PANTHER" id="PTHR43519">
    <property type="entry name" value="ATP-DEPENDENT RNA HELICASE HRPB"/>
    <property type="match status" value="1"/>
</dbReference>
<keyword evidence="9" id="KW-1185">Reference proteome</keyword>
<dbReference type="InterPro" id="IPR014001">
    <property type="entry name" value="Helicase_ATP-bd"/>
</dbReference>
<dbReference type="SUPFAM" id="SSF52540">
    <property type="entry name" value="P-loop containing nucleoside triphosphate hydrolases"/>
    <property type="match status" value="1"/>
</dbReference>
<dbReference type="Proteomes" id="UP000004263">
    <property type="component" value="Unassembled WGS sequence"/>
</dbReference>
<dbReference type="SMART" id="SM00847">
    <property type="entry name" value="HA2"/>
    <property type="match status" value="1"/>
</dbReference>
<dbReference type="RefSeq" id="WP_007016279.1">
    <property type="nucleotide sequence ID" value="NZ_AAQH01000009.1"/>
</dbReference>
<reference evidence="8 9" key="1">
    <citation type="submission" date="2006-03" db="EMBL/GenBank/DDBJ databases">
        <authorList>
            <person name="Pinhassi J."/>
            <person name="Pedros-Alio C."/>
            <person name="Ferriera S."/>
            <person name="Johnson J."/>
            <person name="Kravitz S."/>
            <person name="Halpern A."/>
            <person name="Remington K."/>
            <person name="Beeson K."/>
            <person name="Tran B."/>
            <person name="Rogers Y.-H."/>
            <person name="Friedman R."/>
            <person name="Venter J.C."/>
        </authorList>
    </citation>
    <scope>NUCLEOTIDE SEQUENCE [LARGE SCALE GENOMIC DNA]</scope>
    <source>
        <strain evidence="8 9">RED65</strain>
    </source>
</reference>
<feature type="region of interest" description="Disordered" evidence="5">
    <location>
        <begin position="799"/>
        <end position="824"/>
    </location>
</feature>
<feature type="domain" description="Helicase C-terminal" evidence="7">
    <location>
        <begin position="188"/>
        <end position="365"/>
    </location>
</feature>
<organism evidence="8 9">
    <name type="scientific">Bermanella marisrubri</name>
    <dbReference type="NCBI Taxonomy" id="207949"/>
    <lineage>
        <taxon>Bacteria</taxon>
        <taxon>Pseudomonadati</taxon>
        <taxon>Pseudomonadota</taxon>
        <taxon>Gammaproteobacteria</taxon>
        <taxon>Oceanospirillales</taxon>
        <taxon>Oceanospirillaceae</taxon>
        <taxon>Bermanella</taxon>
    </lineage>
</organism>